<dbReference type="InterPro" id="IPR001932">
    <property type="entry name" value="PPM-type_phosphatase-like_dom"/>
</dbReference>
<accession>A0A9D1G2E6</accession>
<name>A0A9D1G2E6_9FIRM</name>
<sequence>MNNLWTETGYVSLNKTGEQLCGDRVEVTGGGEANHTTLVLADGLGSGVKANILSTLTSKILCTMISGGMPIESCVETIAETLPVCSVRKVAYSTFSIISVTDNEIAELIQFDNPEIIVLRGGVRYDYPMTTRQIAGKTIHESRFPVEENDVFIAMSDGATYAGVGHALNHGWQRENIIDFAEANYLPGNSAKYIAGNIVDECNRLYEGEPGDDTTVAVVRIRARHPVNLMIGPPSTKDQDIKMMNLFFAKQGEKIICGGTTATIASRYLHRDLKPTLDYPDPEIPPISQLEGVDLVTEGVVTISRVLKYAEDFLNGTDLSASWSTRRDGASLIARELFEKATDINFFVGRAINPAHQNPDLPITFGIKIQLIENLAKCLEKMGKQIKVSYF</sequence>
<dbReference type="Gene3D" id="3.60.40.10">
    <property type="entry name" value="PPM-type phosphatase domain"/>
    <property type="match status" value="1"/>
</dbReference>
<reference evidence="2" key="2">
    <citation type="journal article" date="2021" name="PeerJ">
        <title>Extensive microbial diversity within the chicken gut microbiome revealed by metagenomics and culture.</title>
        <authorList>
            <person name="Gilroy R."/>
            <person name="Ravi A."/>
            <person name="Getino M."/>
            <person name="Pursley I."/>
            <person name="Horton D.L."/>
            <person name="Alikhan N.F."/>
            <person name="Baker D."/>
            <person name="Gharbi K."/>
            <person name="Hall N."/>
            <person name="Watson M."/>
            <person name="Adriaenssens E.M."/>
            <person name="Foster-Nyarko E."/>
            <person name="Jarju S."/>
            <person name="Secka A."/>
            <person name="Antonio M."/>
            <person name="Oren A."/>
            <person name="Chaudhuri R.R."/>
            <person name="La Ragione R."/>
            <person name="Hildebrand F."/>
            <person name="Pallen M.J."/>
        </authorList>
    </citation>
    <scope>NUCLEOTIDE SEQUENCE</scope>
    <source>
        <strain evidence="2">13766</strain>
    </source>
</reference>
<feature type="domain" description="PPM-type phosphatase" evidence="1">
    <location>
        <begin position="34"/>
        <end position="221"/>
    </location>
</feature>
<dbReference type="EMBL" id="DVJN01000188">
    <property type="protein sequence ID" value="HIS93230.1"/>
    <property type="molecule type" value="Genomic_DNA"/>
</dbReference>
<dbReference type="Pfam" id="PF07228">
    <property type="entry name" value="SpoIIE"/>
    <property type="match status" value="1"/>
</dbReference>
<evidence type="ECO:0000313" key="2">
    <source>
        <dbReference type="EMBL" id="HIS93230.1"/>
    </source>
</evidence>
<proteinExistence type="predicted"/>
<dbReference type="Proteomes" id="UP000824140">
    <property type="component" value="Unassembled WGS sequence"/>
</dbReference>
<evidence type="ECO:0000313" key="3">
    <source>
        <dbReference type="Proteomes" id="UP000824140"/>
    </source>
</evidence>
<gene>
    <name evidence="2" type="ORF">IAA84_09470</name>
</gene>
<comment type="caution">
    <text evidence="2">The sequence shown here is derived from an EMBL/GenBank/DDBJ whole genome shotgun (WGS) entry which is preliminary data.</text>
</comment>
<dbReference type="AlphaFoldDB" id="A0A9D1G2E6"/>
<dbReference type="SUPFAM" id="SSF81606">
    <property type="entry name" value="PP2C-like"/>
    <property type="match status" value="1"/>
</dbReference>
<reference evidence="2" key="1">
    <citation type="submission" date="2020-10" db="EMBL/GenBank/DDBJ databases">
        <authorList>
            <person name="Gilroy R."/>
        </authorList>
    </citation>
    <scope>NUCLEOTIDE SEQUENCE</scope>
    <source>
        <strain evidence="2">13766</strain>
    </source>
</reference>
<organism evidence="2 3">
    <name type="scientific">Candidatus Alectryocaccomicrobium excrementavium</name>
    <dbReference type="NCBI Taxonomy" id="2840668"/>
    <lineage>
        <taxon>Bacteria</taxon>
        <taxon>Bacillati</taxon>
        <taxon>Bacillota</taxon>
        <taxon>Clostridia</taxon>
        <taxon>Candidatus Alectryocaccomicrobium</taxon>
    </lineage>
</organism>
<evidence type="ECO:0000259" key="1">
    <source>
        <dbReference type="Pfam" id="PF07228"/>
    </source>
</evidence>
<dbReference type="InterPro" id="IPR036457">
    <property type="entry name" value="PPM-type-like_dom_sf"/>
</dbReference>
<protein>
    <submittedName>
        <fullName evidence="2">SpoIIE family protein phosphatase</fullName>
    </submittedName>
</protein>